<dbReference type="Proteomes" id="UP000324222">
    <property type="component" value="Unassembled WGS sequence"/>
</dbReference>
<protein>
    <submittedName>
        <fullName evidence="1">Uncharacterized protein</fullName>
    </submittedName>
</protein>
<gene>
    <name evidence="1" type="ORF">E2C01_098732</name>
</gene>
<dbReference type="AlphaFoldDB" id="A0A5B7JYJ0"/>
<name>A0A5B7JYJ0_PORTR</name>
<comment type="caution">
    <text evidence="1">The sequence shown here is derived from an EMBL/GenBank/DDBJ whole genome shotgun (WGS) entry which is preliminary data.</text>
</comment>
<sequence length="59" mass="6667">MRQSARAAEWEKMTGARVVFSTSLAVLADACDRSTIRPRRFISRTSSCRGKDVTIRIYS</sequence>
<proteinExistence type="predicted"/>
<organism evidence="1 2">
    <name type="scientific">Portunus trituberculatus</name>
    <name type="common">Swimming crab</name>
    <name type="synonym">Neptunus trituberculatus</name>
    <dbReference type="NCBI Taxonomy" id="210409"/>
    <lineage>
        <taxon>Eukaryota</taxon>
        <taxon>Metazoa</taxon>
        <taxon>Ecdysozoa</taxon>
        <taxon>Arthropoda</taxon>
        <taxon>Crustacea</taxon>
        <taxon>Multicrustacea</taxon>
        <taxon>Malacostraca</taxon>
        <taxon>Eumalacostraca</taxon>
        <taxon>Eucarida</taxon>
        <taxon>Decapoda</taxon>
        <taxon>Pleocyemata</taxon>
        <taxon>Brachyura</taxon>
        <taxon>Eubrachyura</taxon>
        <taxon>Portunoidea</taxon>
        <taxon>Portunidae</taxon>
        <taxon>Portuninae</taxon>
        <taxon>Portunus</taxon>
    </lineage>
</organism>
<accession>A0A5B7JYJ0</accession>
<dbReference type="EMBL" id="VSRR010134653">
    <property type="protein sequence ID" value="MPD03112.1"/>
    <property type="molecule type" value="Genomic_DNA"/>
</dbReference>
<evidence type="ECO:0000313" key="2">
    <source>
        <dbReference type="Proteomes" id="UP000324222"/>
    </source>
</evidence>
<reference evidence="1 2" key="1">
    <citation type="submission" date="2019-05" db="EMBL/GenBank/DDBJ databases">
        <title>Another draft genome of Portunus trituberculatus and its Hox gene families provides insights of decapod evolution.</title>
        <authorList>
            <person name="Jeong J.-H."/>
            <person name="Song I."/>
            <person name="Kim S."/>
            <person name="Choi T."/>
            <person name="Kim D."/>
            <person name="Ryu S."/>
            <person name="Kim W."/>
        </authorList>
    </citation>
    <scope>NUCLEOTIDE SEQUENCE [LARGE SCALE GENOMIC DNA]</scope>
    <source>
        <tissue evidence="1">Muscle</tissue>
    </source>
</reference>
<evidence type="ECO:0000313" key="1">
    <source>
        <dbReference type="EMBL" id="MPD03112.1"/>
    </source>
</evidence>
<keyword evidence="2" id="KW-1185">Reference proteome</keyword>